<accession>A0ABD5V557</accession>
<dbReference type="RefSeq" id="WP_340605275.1">
    <property type="nucleotide sequence ID" value="NZ_JBBMXV010000004.1"/>
</dbReference>
<feature type="transmembrane region" description="Helical" evidence="8">
    <location>
        <begin position="31"/>
        <end position="51"/>
    </location>
</feature>
<evidence type="ECO:0000256" key="4">
    <source>
        <dbReference type="ARBA" id="ARBA00022519"/>
    </source>
</evidence>
<feature type="transmembrane region" description="Helical" evidence="8">
    <location>
        <begin position="350"/>
        <end position="370"/>
    </location>
</feature>
<dbReference type="Gene3D" id="1.10.3720.10">
    <property type="entry name" value="MetI-like"/>
    <property type="match status" value="2"/>
</dbReference>
<feature type="transmembrane region" description="Helical" evidence="8">
    <location>
        <begin position="291"/>
        <end position="313"/>
    </location>
</feature>
<evidence type="ECO:0000256" key="6">
    <source>
        <dbReference type="ARBA" id="ARBA00022989"/>
    </source>
</evidence>
<dbReference type="InterPro" id="IPR035906">
    <property type="entry name" value="MetI-like_sf"/>
</dbReference>
<comment type="similarity">
    <text evidence="8">Belongs to the binding-protein-dependent transport system permease family.</text>
</comment>
<protein>
    <submittedName>
        <fullName evidence="11">ABC transporter permease</fullName>
    </submittedName>
</protein>
<feature type="transmembrane region" description="Helical" evidence="8">
    <location>
        <begin position="113"/>
        <end position="135"/>
    </location>
</feature>
<gene>
    <name evidence="11" type="ORF">ACFQGH_15335</name>
</gene>
<comment type="caution">
    <text evidence="11">The sequence shown here is derived from an EMBL/GenBank/DDBJ whole genome shotgun (WGS) entry which is preliminary data.</text>
</comment>
<feature type="domain" description="ABC transmembrane type-1" evidence="10">
    <location>
        <begin position="405"/>
        <end position="599"/>
    </location>
</feature>
<dbReference type="PANTHER" id="PTHR43357">
    <property type="entry name" value="INNER MEMBRANE ABC TRANSPORTER PERMEASE PROTEIN YDCV"/>
    <property type="match status" value="1"/>
</dbReference>
<dbReference type="PROSITE" id="PS50928">
    <property type="entry name" value="ABC_TM1"/>
    <property type="match status" value="2"/>
</dbReference>
<sequence length="609" mass="64545">MGGPNAEGAGGPSEPDDGRARRVRDALERRAIALFAAGTTLLLVLLFYYPVATVLIESVVVEGAFTLAAFAELLRDPFYFGDLARLLAGESPRAVAGDVLAGQRRLGIVGFTAYQAALSTLLSLALGLPAAYVLARYEFRGRKTLRSLTILPFVLPSIMVAIGFVATFGQNGTLNAVLSAFGLGPVELLFTLEAVLIAHAFYNAPLVARVTTAAWESVDARTVETARSLGAGPFRAFRDVIAPQLYPAVLMGGALTFVFTFGTFPIVLALGGFELATVEVFVYQLVRELNYTEAAALAIVELAITLGVLYAYLRYEAKHTVRSRGVRPLPRKSLLPANPSLRELVPRLGIGVYALVALVVFVSPIASMLYTSVTGPSGLTLDHYRFLMERQATGAAFQVQPWPAIRNSLVFAAGALALSLPMGVVVSVLTTRRYRGRKLVDAVSMAPLAVSGIIVGIGLLRGPVFGVEIAGWRFAVGGAVAIVAAHAVTCYPFVVRTVAPGFESLDHRLIESARALGASRARALVDIELPLVWPGVVAGAAFATAISIGEFSSTIVLATGTDQYTMPIAIERFIGRRLGPATAMGVVLLFVSSVSFVIIDRLGGESFGL</sequence>
<keyword evidence="4" id="KW-0997">Cell inner membrane</keyword>
<dbReference type="GO" id="GO:0005886">
    <property type="term" value="C:plasma membrane"/>
    <property type="evidence" value="ECO:0007669"/>
    <property type="project" value="UniProtKB-SubCell"/>
</dbReference>
<feature type="transmembrane region" description="Helical" evidence="8">
    <location>
        <begin position="578"/>
        <end position="599"/>
    </location>
</feature>
<dbReference type="InterPro" id="IPR000515">
    <property type="entry name" value="MetI-like"/>
</dbReference>
<feature type="transmembrane region" description="Helical" evidence="8">
    <location>
        <begin position="245"/>
        <end position="271"/>
    </location>
</feature>
<evidence type="ECO:0000256" key="9">
    <source>
        <dbReference type="SAM" id="MobiDB-lite"/>
    </source>
</evidence>
<keyword evidence="2 8" id="KW-0813">Transport</keyword>
<evidence type="ECO:0000313" key="12">
    <source>
        <dbReference type="Proteomes" id="UP001596312"/>
    </source>
</evidence>
<keyword evidence="12" id="KW-1185">Reference proteome</keyword>
<dbReference type="PANTHER" id="PTHR43357:SF4">
    <property type="entry name" value="INNER MEMBRANE ABC TRANSPORTER PERMEASE PROTEIN YDCV"/>
    <property type="match status" value="1"/>
</dbReference>
<keyword evidence="3" id="KW-1003">Cell membrane</keyword>
<feature type="domain" description="ABC transmembrane type-1" evidence="10">
    <location>
        <begin position="109"/>
        <end position="312"/>
    </location>
</feature>
<reference evidence="11 12" key="1">
    <citation type="journal article" date="2019" name="Int. J. Syst. Evol. Microbiol.">
        <title>The Global Catalogue of Microorganisms (GCM) 10K type strain sequencing project: providing services to taxonomists for standard genome sequencing and annotation.</title>
        <authorList>
            <consortium name="The Broad Institute Genomics Platform"/>
            <consortium name="The Broad Institute Genome Sequencing Center for Infectious Disease"/>
            <person name="Wu L."/>
            <person name="Ma J."/>
        </authorList>
    </citation>
    <scope>NUCLEOTIDE SEQUENCE [LARGE SCALE GENOMIC DNA]</scope>
    <source>
        <strain evidence="11 12">CGMCC 1.3240</strain>
    </source>
</reference>
<comment type="subcellular location">
    <subcellularLocation>
        <location evidence="1">Cell inner membrane</location>
        <topology evidence="1">Multi-pass membrane protein</topology>
    </subcellularLocation>
    <subcellularLocation>
        <location evidence="8">Cell membrane</location>
        <topology evidence="8">Multi-pass membrane protein</topology>
    </subcellularLocation>
</comment>
<feature type="transmembrane region" description="Helical" evidence="8">
    <location>
        <begin position="442"/>
        <end position="460"/>
    </location>
</feature>
<dbReference type="Pfam" id="PF00528">
    <property type="entry name" value="BPD_transp_1"/>
    <property type="match status" value="2"/>
</dbReference>
<evidence type="ECO:0000256" key="3">
    <source>
        <dbReference type="ARBA" id="ARBA00022475"/>
    </source>
</evidence>
<keyword evidence="7 8" id="KW-0472">Membrane</keyword>
<feature type="transmembrane region" description="Helical" evidence="8">
    <location>
        <begin position="147"/>
        <end position="168"/>
    </location>
</feature>
<evidence type="ECO:0000256" key="2">
    <source>
        <dbReference type="ARBA" id="ARBA00022448"/>
    </source>
</evidence>
<evidence type="ECO:0000256" key="5">
    <source>
        <dbReference type="ARBA" id="ARBA00022692"/>
    </source>
</evidence>
<evidence type="ECO:0000256" key="7">
    <source>
        <dbReference type="ARBA" id="ARBA00023136"/>
    </source>
</evidence>
<dbReference type="EMBL" id="JBHSXQ010000004">
    <property type="protein sequence ID" value="MFC6906568.1"/>
    <property type="molecule type" value="Genomic_DNA"/>
</dbReference>
<organism evidence="11 12">
    <name type="scientific">Halalkalicoccus tibetensis</name>
    <dbReference type="NCBI Taxonomy" id="175632"/>
    <lineage>
        <taxon>Archaea</taxon>
        <taxon>Methanobacteriati</taxon>
        <taxon>Methanobacteriota</taxon>
        <taxon>Stenosarchaea group</taxon>
        <taxon>Halobacteria</taxon>
        <taxon>Halobacteriales</taxon>
        <taxon>Halococcaceae</taxon>
        <taxon>Halalkalicoccus</taxon>
    </lineage>
</organism>
<dbReference type="Proteomes" id="UP001596312">
    <property type="component" value="Unassembled WGS sequence"/>
</dbReference>
<feature type="compositionally biased region" description="Gly residues" evidence="9">
    <location>
        <begin position="1"/>
        <end position="11"/>
    </location>
</feature>
<name>A0ABD5V557_9EURY</name>
<feature type="transmembrane region" description="Helical" evidence="8">
    <location>
        <begin position="180"/>
        <end position="202"/>
    </location>
</feature>
<evidence type="ECO:0000256" key="8">
    <source>
        <dbReference type="RuleBase" id="RU363032"/>
    </source>
</evidence>
<keyword evidence="6 8" id="KW-1133">Transmembrane helix</keyword>
<evidence type="ECO:0000259" key="10">
    <source>
        <dbReference type="PROSITE" id="PS50928"/>
    </source>
</evidence>
<proteinExistence type="inferred from homology"/>
<dbReference type="SUPFAM" id="SSF161098">
    <property type="entry name" value="MetI-like"/>
    <property type="match status" value="2"/>
</dbReference>
<feature type="region of interest" description="Disordered" evidence="9">
    <location>
        <begin position="1"/>
        <end position="20"/>
    </location>
</feature>
<dbReference type="CDD" id="cd06261">
    <property type="entry name" value="TM_PBP2"/>
    <property type="match status" value="2"/>
</dbReference>
<dbReference type="AlphaFoldDB" id="A0ABD5V557"/>
<keyword evidence="5 8" id="KW-0812">Transmembrane</keyword>
<feature type="transmembrane region" description="Helical" evidence="8">
    <location>
        <begin position="409"/>
        <end position="430"/>
    </location>
</feature>
<evidence type="ECO:0000256" key="1">
    <source>
        <dbReference type="ARBA" id="ARBA00004429"/>
    </source>
</evidence>
<evidence type="ECO:0000313" key="11">
    <source>
        <dbReference type="EMBL" id="MFC6906568.1"/>
    </source>
</evidence>